<organism evidence="1 2">
    <name type="scientific">Asticcacaulis machinosus</name>
    <dbReference type="NCBI Taxonomy" id="2984211"/>
    <lineage>
        <taxon>Bacteria</taxon>
        <taxon>Pseudomonadati</taxon>
        <taxon>Pseudomonadota</taxon>
        <taxon>Alphaproteobacteria</taxon>
        <taxon>Caulobacterales</taxon>
        <taxon>Caulobacteraceae</taxon>
        <taxon>Asticcacaulis</taxon>
    </lineage>
</organism>
<dbReference type="Gene3D" id="1.10.3210.10">
    <property type="entry name" value="Hypothetical protein af1432"/>
    <property type="match status" value="1"/>
</dbReference>
<dbReference type="EMBL" id="JAQQKV010000001">
    <property type="protein sequence ID" value="MDC7675889.1"/>
    <property type="molecule type" value="Genomic_DNA"/>
</dbReference>
<dbReference type="PANTHER" id="PTHR40202">
    <property type="match status" value="1"/>
</dbReference>
<accession>A0ABT5HI20</accession>
<keyword evidence="2" id="KW-1185">Reference proteome</keyword>
<dbReference type="PANTHER" id="PTHR40202:SF1">
    <property type="entry name" value="HD DOMAIN-CONTAINING PROTEIN"/>
    <property type="match status" value="1"/>
</dbReference>
<protein>
    <submittedName>
        <fullName evidence="1">Metal-dependent phosphohydrolase</fullName>
    </submittedName>
</protein>
<dbReference type="InterPro" id="IPR052567">
    <property type="entry name" value="OP_Dioxygenase"/>
</dbReference>
<reference evidence="1 2" key="1">
    <citation type="submission" date="2023-01" db="EMBL/GenBank/DDBJ databases">
        <title>Novel species of the genus Asticcacaulis isolated from rivers.</title>
        <authorList>
            <person name="Lu H."/>
        </authorList>
    </citation>
    <scope>NUCLEOTIDE SEQUENCE [LARGE SCALE GENOMIC DNA]</scope>
    <source>
        <strain evidence="1 2">LKC15W</strain>
    </source>
</reference>
<evidence type="ECO:0000313" key="2">
    <source>
        <dbReference type="Proteomes" id="UP001218579"/>
    </source>
</evidence>
<comment type="caution">
    <text evidence="1">The sequence shown here is derived from an EMBL/GenBank/DDBJ whole genome shotgun (WGS) entry which is preliminary data.</text>
</comment>
<dbReference type="SUPFAM" id="SSF109604">
    <property type="entry name" value="HD-domain/PDEase-like"/>
    <property type="match status" value="2"/>
</dbReference>
<proteinExistence type="predicted"/>
<dbReference type="Proteomes" id="UP001218579">
    <property type="component" value="Unassembled WGS sequence"/>
</dbReference>
<evidence type="ECO:0000313" key="1">
    <source>
        <dbReference type="EMBL" id="MDC7675889.1"/>
    </source>
</evidence>
<gene>
    <name evidence="1" type="ORF">PQU98_07105</name>
</gene>
<sequence length="190" mass="20653">MKDSATLIEEIRRIYLRDGHHAYGLYHLNQLQHALQSAARAEAQGFSAALILAALLHDVGHMVHDLGHAPAEDGVDDKHEELGAVWAAARFPPAVSEPIRLHVAAKRYLCAVEDGYEAALSKDSVISLALQGGPMSADEQLAFLALPYARDAVALRRIDELAKDPAAITPTLDNFLQTYVDVARQTLTAQ</sequence>
<dbReference type="RefSeq" id="WP_272744206.1">
    <property type="nucleotide sequence ID" value="NZ_JAQQKV010000001.1"/>
</dbReference>
<name>A0ABT5HI20_9CAUL</name>